<gene>
    <name evidence="1" type="ORF">FDP08_01065</name>
</gene>
<protein>
    <submittedName>
        <fullName evidence="1">Uncharacterized protein</fullName>
    </submittedName>
</protein>
<keyword evidence="2" id="KW-1185">Reference proteome</keyword>
<name>A0A4U6R7K7_9GAMM</name>
<comment type="caution">
    <text evidence="1">The sequence shown here is derived from an EMBL/GenBank/DDBJ whole genome shotgun (WGS) entry which is preliminary data.</text>
</comment>
<evidence type="ECO:0000313" key="2">
    <source>
        <dbReference type="Proteomes" id="UP000308488"/>
    </source>
</evidence>
<dbReference type="AlphaFoldDB" id="A0A4U6R7K7"/>
<dbReference type="OrthoDB" id="4760845at2"/>
<dbReference type="EMBL" id="SZYH01000001">
    <property type="protein sequence ID" value="TKV69571.1"/>
    <property type="molecule type" value="Genomic_DNA"/>
</dbReference>
<sequence length="175" mass="18729">MGFSCVVSLFTVAVGTAYGADTKEEKIELAMSAGPAQVSENATIMDMDGTILREGSNGWTCMPSISPELEVPMCSDATWMAVLDAVGNKAPFETTKVGISYMLGGDAPTNNEDPFDTTQDPGESWVTEGPHLMIIAPHPEETLEGMSNDPNVGGPYIMWKNTPYAHIMVPLGPRE</sequence>
<reference evidence="1 2" key="1">
    <citation type="submission" date="2019-05" db="EMBL/GenBank/DDBJ databases">
        <title>Marinobacter panjinensis sp. nov., a moderately halophilic bacterium isolated from sea tidal flat environment.</title>
        <authorList>
            <person name="Yang W."/>
            <person name="An M."/>
            <person name="He W."/>
            <person name="Luo X."/>
            <person name="Zhu L."/>
            <person name="Chen G."/>
            <person name="Zhang Y."/>
            <person name="Wang Y."/>
        </authorList>
    </citation>
    <scope>NUCLEOTIDE SEQUENCE [LARGE SCALE GENOMIC DNA]</scope>
    <source>
        <strain evidence="1 2">PJ-16</strain>
    </source>
</reference>
<dbReference type="Proteomes" id="UP000308488">
    <property type="component" value="Unassembled WGS sequence"/>
</dbReference>
<evidence type="ECO:0000313" key="1">
    <source>
        <dbReference type="EMBL" id="TKV69571.1"/>
    </source>
</evidence>
<organism evidence="1 2">
    <name type="scientific">Marinobacter panjinensis</name>
    <dbReference type="NCBI Taxonomy" id="2576384"/>
    <lineage>
        <taxon>Bacteria</taxon>
        <taxon>Pseudomonadati</taxon>
        <taxon>Pseudomonadota</taxon>
        <taxon>Gammaproteobacteria</taxon>
        <taxon>Pseudomonadales</taxon>
        <taxon>Marinobacteraceae</taxon>
        <taxon>Marinobacter</taxon>
    </lineage>
</organism>
<accession>A0A4U6R7K7</accession>
<proteinExistence type="predicted"/>